<keyword evidence="1" id="KW-0805">Transcription regulation</keyword>
<evidence type="ECO:0000256" key="1">
    <source>
        <dbReference type="ARBA" id="ARBA00023015"/>
    </source>
</evidence>
<accession>A0ABR7N0J8</accession>
<dbReference type="EMBL" id="JACRSX010000005">
    <property type="protein sequence ID" value="MBC8562156.1"/>
    <property type="molecule type" value="Genomic_DNA"/>
</dbReference>
<dbReference type="InterPro" id="IPR037923">
    <property type="entry name" value="HTH-like"/>
</dbReference>
<evidence type="ECO:0000256" key="2">
    <source>
        <dbReference type="ARBA" id="ARBA00023125"/>
    </source>
</evidence>
<dbReference type="PROSITE" id="PS01124">
    <property type="entry name" value="HTH_ARAC_FAMILY_2"/>
    <property type="match status" value="1"/>
</dbReference>
<dbReference type="InterPro" id="IPR018062">
    <property type="entry name" value="HTH_AraC-typ_CS"/>
</dbReference>
<evidence type="ECO:0000313" key="6">
    <source>
        <dbReference type="Proteomes" id="UP000606193"/>
    </source>
</evidence>
<dbReference type="RefSeq" id="WP_249297665.1">
    <property type="nucleotide sequence ID" value="NZ_JACRSX010000005.1"/>
</dbReference>
<reference evidence="5 6" key="1">
    <citation type="submission" date="2020-08" db="EMBL/GenBank/DDBJ databases">
        <title>Genome public.</title>
        <authorList>
            <person name="Liu C."/>
            <person name="Sun Q."/>
        </authorList>
    </citation>
    <scope>NUCLEOTIDE SEQUENCE [LARGE SCALE GENOMIC DNA]</scope>
    <source>
        <strain evidence="5 6">NSJ-37</strain>
    </source>
</reference>
<keyword evidence="6" id="KW-1185">Reference proteome</keyword>
<dbReference type="Gene3D" id="2.60.120.10">
    <property type="entry name" value="Jelly Rolls"/>
    <property type="match status" value="1"/>
</dbReference>
<dbReference type="InterPro" id="IPR003313">
    <property type="entry name" value="AraC-bd"/>
</dbReference>
<protein>
    <submittedName>
        <fullName evidence="5">AraC family transcriptional regulator</fullName>
    </submittedName>
</protein>
<dbReference type="PANTHER" id="PTHR43280:SF28">
    <property type="entry name" value="HTH-TYPE TRANSCRIPTIONAL ACTIVATOR RHAS"/>
    <property type="match status" value="1"/>
</dbReference>
<evidence type="ECO:0000313" key="5">
    <source>
        <dbReference type="EMBL" id="MBC8562156.1"/>
    </source>
</evidence>
<dbReference type="Gene3D" id="1.10.10.60">
    <property type="entry name" value="Homeodomain-like"/>
    <property type="match status" value="2"/>
</dbReference>
<evidence type="ECO:0000256" key="3">
    <source>
        <dbReference type="ARBA" id="ARBA00023163"/>
    </source>
</evidence>
<dbReference type="PANTHER" id="PTHR43280">
    <property type="entry name" value="ARAC-FAMILY TRANSCRIPTIONAL REGULATOR"/>
    <property type="match status" value="1"/>
</dbReference>
<name>A0ABR7N0J8_9FIRM</name>
<dbReference type="Pfam" id="PF12833">
    <property type="entry name" value="HTH_18"/>
    <property type="match status" value="1"/>
</dbReference>
<gene>
    <name evidence="5" type="ORF">H8704_05850</name>
</gene>
<dbReference type="InterPro" id="IPR018060">
    <property type="entry name" value="HTH_AraC"/>
</dbReference>
<proteinExistence type="predicted"/>
<organism evidence="5 6">
    <name type="scientific">Jutongia huaianensis</name>
    <dbReference type="NCBI Taxonomy" id="2763668"/>
    <lineage>
        <taxon>Bacteria</taxon>
        <taxon>Bacillati</taxon>
        <taxon>Bacillota</taxon>
        <taxon>Clostridia</taxon>
        <taxon>Lachnospirales</taxon>
        <taxon>Lachnospiraceae</taxon>
        <taxon>Jutongia</taxon>
    </lineage>
</organism>
<dbReference type="Proteomes" id="UP000606193">
    <property type="component" value="Unassembled WGS sequence"/>
</dbReference>
<comment type="caution">
    <text evidence="5">The sequence shown here is derived from an EMBL/GenBank/DDBJ whole genome shotgun (WGS) entry which is preliminary data.</text>
</comment>
<dbReference type="SUPFAM" id="SSF46689">
    <property type="entry name" value="Homeodomain-like"/>
    <property type="match status" value="2"/>
</dbReference>
<keyword evidence="2" id="KW-0238">DNA-binding</keyword>
<dbReference type="SMART" id="SM00342">
    <property type="entry name" value="HTH_ARAC"/>
    <property type="match status" value="1"/>
</dbReference>
<sequence length="298" mass="35186">MKPIDKKNVFFQYIDRLNAPLEVFMLEETPSGAGVSPHWHYYLEMLYILKGDLQAQCDNDFYMLHPGDLILFYPQAVHSMHRAPESKEDVEYFVIMIDLNFLNITNEYRTRFSKLFRIAYQQNPDYIHFRRTELQELPILQLLSHSLEEKRTHSYGYDVLICSNIASLLTYLMRCLQKKGVDTDTIITAPDDCDASIYSISKYIEQHCGEPLRVHELAQMCGMSYSYFAKLFRETYNQSCKEYIEFTRINKATDLLLFTNQDLTYISQETGFADCSHLIRTFKKWKGMTPKQWKKTLK</sequence>
<dbReference type="SUPFAM" id="SSF51215">
    <property type="entry name" value="Regulatory protein AraC"/>
    <property type="match status" value="1"/>
</dbReference>
<keyword evidence="3" id="KW-0804">Transcription</keyword>
<feature type="domain" description="HTH araC/xylS-type" evidence="4">
    <location>
        <begin position="198"/>
        <end position="296"/>
    </location>
</feature>
<dbReference type="InterPro" id="IPR009057">
    <property type="entry name" value="Homeodomain-like_sf"/>
</dbReference>
<evidence type="ECO:0000259" key="4">
    <source>
        <dbReference type="PROSITE" id="PS01124"/>
    </source>
</evidence>
<dbReference type="PROSITE" id="PS00041">
    <property type="entry name" value="HTH_ARAC_FAMILY_1"/>
    <property type="match status" value="1"/>
</dbReference>
<dbReference type="Pfam" id="PF02311">
    <property type="entry name" value="AraC_binding"/>
    <property type="match status" value="1"/>
</dbReference>
<dbReference type="InterPro" id="IPR014710">
    <property type="entry name" value="RmlC-like_jellyroll"/>
</dbReference>
<dbReference type="CDD" id="cd02208">
    <property type="entry name" value="cupin_RmlC-like"/>
    <property type="match status" value="1"/>
</dbReference>